<sequence>MTLKRKRATKLSTCDVDDDDANIGKRVRSHNKLPSSPTIVEGPMCSSSHWWCYALNRSRKELYVLASMLRKKDERERKVNKINGIEDECLISVLESNQVGTVDKLPIRSAYVRRQENG</sequence>
<accession>A0ABU6U1Y8</accession>
<gene>
    <name evidence="1" type="ORF">PIB30_000381</name>
</gene>
<name>A0ABU6U1Y8_9FABA</name>
<dbReference type="Proteomes" id="UP001341840">
    <property type="component" value="Unassembled WGS sequence"/>
</dbReference>
<dbReference type="EMBL" id="JASCZI010120830">
    <property type="protein sequence ID" value="MED6154879.1"/>
    <property type="molecule type" value="Genomic_DNA"/>
</dbReference>
<organism evidence="1 2">
    <name type="scientific">Stylosanthes scabra</name>
    <dbReference type="NCBI Taxonomy" id="79078"/>
    <lineage>
        <taxon>Eukaryota</taxon>
        <taxon>Viridiplantae</taxon>
        <taxon>Streptophyta</taxon>
        <taxon>Embryophyta</taxon>
        <taxon>Tracheophyta</taxon>
        <taxon>Spermatophyta</taxon>
        <taxon>Magnoliopsida</taxon>
        <taxon>eudicotyledons</taxon>
        <taxon>Gunneridae</taxon>
        <taxon>Pentapetalae</taxon>
        <taxon>rosids</taxon>
        <taxon>fabids</taxon>
        <taxon>Fabales</taxon>
        <taxon>Fabaceae</taxon>
        <taxon>Papilionoideae</taxon>
        <taxon>50 kb inversion clade</taxon>
        <taxon>dalbergioids sensu lato</taxon>
        <taxon>Dalbergieae</taxon>
        <taxon>Pterocarpus clade</taxon>
        <taxon>Stylosanthes</taxon>
    </lineage>
</organism>
<comment type="caution">
    <text evidence="1">The sequence shown here is derived from an EMBL/GenBank/DDBJ whole genome shotgun (WGS) entry which is preliminary data.</text>
</comment>
<evidence type="ECO:0000313" key="2">
    <source>
        <dbReference type="Proteomes" id="UP001341840"/>
    </source>
</evidence>
<protein>
    <submittedName>
        <fullName evidence="1">Uncharacterized protein</fullName>
    </submittedName>
</protein>
<reference evidence="1 2" key="1">
    <citation type="journal article" date="2023" name="Plants (Basel)">
        <title>Bridging the Gap: Combining Genomics and Transcriptomics Approaches to Understand Stylosanthes scabra, an Orphan Legume from the Brazilian Caatinga.</title>
        <authorList>
            <person name="Ferreira-Neto J.R.C."/>
            <person name="da Silva M.D."/>
            <person name="Binneck E."/>
            <person name="de Melo N.F."/>
            <person name="da Silva R.H."/>
            <person name="de Melo A.L.T.M."/>
            <person name="Pandolfi V."/>
            <person name="Bustamante F.O."/>
            <person name="Brasileiro-Vidal A.C."/>
            <person name="Benko-Iseppon A.M."/>
        </authorList>
    </citation>
    <scope>NUCLEOTIDE SEQUENCE [LARGE SCALE GENOMIC DNA]</scope>
    <source>
        <tissue evidence="1">Leaves</tissue>
    </source>
</reference>
<evidence type="ECO:0000313" key="1">
    <source>
        <dbReference type="EMBL" id="MED6154879.1"/>
    </source>
</evidence>
<proteinExistence type="predicted"/>
<keyword evidence="2" id="KW-1185">Reference proteome</keyword>